<organism evidence="2 3">
    <name type="scientific">Colletotrichum sojae</name>
    <dbReference type="NCBI Taxonomy" id="2175907"/>
    <lineage>
        <taxon>Eukaryota</taxon>
        <taxon>Fungi</taxon>
        <taxon>Dikarya</taxon>
        <taxon>Ascomycota</taxon>
        <taxon>Pezizomycotina</taxon>
        <taxon>Sordariomycetes</taxon>
        <taxon>Hypocreomycetidae</taxon>
        <taxon>Glomerellales</taxon>
        <taxon>Glomerellaceae</taxon>
        <taxon>Colletotrichum</taxon>
        <taxon>Colletotrichum orchidearum species complex</taxon>
    </lineage>
</organism>
<feature type="compositionally biased region" description="Low complexity" evidence="1">
    <location>
        <begin position="873"/>
        <end position="895"/>
    </location>
</feature>
<evidence type="ECO:0000256" key="1">
    <source>
        <dbReference type="SAM" id="MobiDB-lite"/>
    </source>
</evidence>
<proteinExistence type="predicted"/>
<evidence type="ECO:0000313" key="2">
    <source>
        <dbReference type="EMBL" id="KAF6811947.1"/>
    </source>
</evidence>
<accession>A0A8H6JF43</accession>
<feature type="compositionally biased region" description="Polar residues" evidence="1">
    <location>
        <begin position="778"/>
        <end position="793"/>
    </location>
</feature>
<sequence>MDVWPDKLFNLGELDGYAGDVDKRQFAPQLVNCGHHFPKHNLYGGSVWDHPSYRKRHPKPSKLYTELALNFSSFEFNVDSSHCNNHRPSHSGADGNHHQHEWDGCPVHGISYSAGSLRMEQHSLSKYFRVSLGFSDSCPLPVAQLDSHRLARRNNLRIDYVRHRIRLANRYWYRQSTLANRECHLDHWYLVWNGADKFAFYKRPGFDHYHSAISHSQHHFGLVDRPVKQLSDWGTTSNSEYRYHSSLERDLDVYTDCTVTLSPTVSIPIATSQSLNFTATASANATWSVSSQSIDAATSTTASTGVPPWPVSNSTVFPTWGTGTATFPLTTGTSKSGSLVPTRPWPTFNSSAPSISGTVSIPVITTPIIVSTDFITSSGSRSFTWTNLTAPNLPTGTGVGTVITVTGGSTITLLTSRTIANATWTHQQSTTAPTNGTILQTSTGNATQAPTSFGSSATTVPPFPTGNTTLPSFPTGVNTSSIWLSTVLSSIQTGTGLPSVTTLTASSVTDQAPFPTANSTSHVATGNATLTTISGTGVTIISTLSGGTLTGFPTSLSVSGPVPPFPSVNSTTLPVSTGNVSVITLSGTGFTVISTLTQGTSPGTVTGLPSSTLPPFPTGNGTATTGQTGSGTVFFSSETEETPTPTATSPPFPAGNTTVIPGPTGNMTVTLISNVPSGAAASTLTITRSNGRITQTLTILRSSVVTPPFPTSNGTALPTGTGTFTGTGVTLISSGTGAPSIPASTWTIWPNATSSTLVGTGLSPSASRPATTSPNATVSSVLSGATSTQSALNSTGSGSPTASTSTEVGTLISIPPSGSATVLPPFGNSTTVSGAVSTTHISWTISGSVFSSVSILPVPTLSLSNSSIPVQMPSGTAPTGSSSPLPTSVSGSLPGATSSLTVPPPSANSTGTSSPCHTVTVTNGTVTQVITQSILVSTVTQSAEPTEVYKPSSSNHTAYPPKTSCTSKWRNATSTSSSFGSSRSWTSLAIINRTSSATTFLTSTRSDPASLENGGEVFETAEAGVPTTTYSAAPLPSNKAYPWGGVGPLFRHHNMTDVGNDGSTDRPVAQEKNDAWWARWKAHVNRLQSGAAEDDADGSRDA</sequence>
<gene>
    <name evidence="2" type="ORF">CSOJ01_05385</name>
</gene>
<feature type="region of interest" description="Disordered" evidence="1">
    <location>
        <begin position="872"/>
        <end position="916"/>
    </location>
</feature>
<name>A0A8H6JF43_9PEZI</name>
<dbReference type="EMBL" id="WIGN01000068">
    <property type="protein sequence ID" value="KAF6811947.1"/>
    <property type="molecule type" value="Genomic_DNA"/>
</dbReference>
<protein>
    <submittedName>
        <fullName evidence="2">Uncharacterized protein</fullName>
    </submittedName>
</protein>
<feature type="compositionally biased region" description="Polar residues" evidence="1">
    <location>
        <begin position="951"/>
        <end position="970"/>
    </location>
</feature>
<feature type="region of interest" description="Disordered" evidence="1">
    <location>
        <begin position="947"/>
        <end position="970"/>
    </location>
</feature>
<dbReference type="AlphaFoldDB" id="A0A8H6JF43"/>
<dbReference type="Proteomes" id="UP000652219">
    <property type="component" value="Unassembled WGS sequence"/>
</dbReference>
<comment type="caution">
    <text evidence="2">The sequence shown here is derived from an EMBL/GenBank/DDBJ whole genome shotgun (WGS) entry which is preliminary data.</text>
</comment>
<feature type="compositionally biased region" description="Low complexity" evidence="1">
    <location>
        <begin position="763"/>
        <end position="777"/>
    </location>
</feature>
<reference evidence="2 3" key="1">
    <citation type="journal article" date="2020" name="Phytopathology">
        <title>Genome Sequence Resources of Colletotrichum truncatum, C. plurivorum, C. musicola, and C. sojae: Four Species Pathogenic to Soybean (Glycine max).</title>
        <authorList>
            <person name="Rogerio F."/>
            <person name="Boufleur T.R."/>
            <person name="Ciampi-Guillardi M."/>
            <person name="Sukno S.A."/>
            <person name="Thon M.R."/>
            <person name="Massola Junior N.S."/>
            <person name="Baroncelli R."/>
        </authorList>
    </citation>
    <scope>NUCLEOTIDE SEQUENCE [LARGE SCALE GENOMIC DNA]</scope>
    <source>
        <strain evidence="2 3">LFN0009</strain>
    </source>
</reference>
<evidence type="ECO:0000313" key="3">
    <source>
        <dbReference type="Proteomes" id="UP000652219"/>
    </source>
</evidence>
<keyword evidence="3" id="KW-1185">Reference proteome</keyword>
<feature type="compositionally biased region" description="Low complexity" evidence="1">
    <location>
        <begin position="794"/>
        <end position="806"/>
    </location>
</feature>
<feature type="compositionally biased region" description="Polar residues" evidence="1">
    <location>
        <begin position="896"/>
        <end position="916"/>
    </location>
</feature>
<feature type="region of interest" description="Disordered" evidence="1">
    <location>
        <begin position="760"/>
        <end position="812"/>
    </location>
</feature>